<comment type="similarity">
    <text evidence="3">Belongs to the lysine N(6)-hydroxylase/L-ornithine N(5)-oxygenase family.</text>
</comment>
<dbReference type="Pfam" id="PF13434">
    <property type="entry name" value="Lys_Orn_oxgnase"/>
    <property type="match status" value="1"/>
</dbReference>
<reference evidence="8 9" key="1">
    <citation type="submission" date="2017-06" db="EMBL/GenBank/DDBJ databases">
        <authorList>
            <consortium name="Pathogen Informatics"/>
        </authorList>
    </citation>
    <scope>NUCLEOTIDE SEQUENCE [LARGE SCALE GENOMIC DNA]</scope>
    <source>
        <strain evidence="8 9">NCTC12148</strain>
    </source>
</reference>
<dbReference type="Gene3D" id="3.50.50.60">
    <property type="entry name" value="FAD/NAD(P)-binding domain"/>
    <property type="match status" value="1"/>
</dbReference>
<comment type="cofactor">
    <cofactor evidence="1">
        <name>FAD</name>
        <dbReference type="ChEBI" id="CHEBI:57692"/>
    </cofactor>
</comment>
<dbReference type="InterPro" id="IPR036188">
    <property type="entry name" value="FAD/NAD-bd_sf"/>
</dbReference>
<dbReference type="GO" id="GO:0006879">
    <property type="term" value="P:intracellular iron ion homeostasis"/>
    <property type="evidence" value="ECO:0007669"/>
    <property type="project" value="TreeGrafter"/>
</dbReference>
<dbReference type="EC" id="1.13.12.-" evidence="8"/>
<keyword evidence="9" id="KW-1185">Reference proteome</keyword>
<keyword evidence="5" id="KW-0274">FAD</keyword>
<proteinExistence type="inferred from homology"/>
<dbReference type="EMBL" id="LT906479">
    <property type="protein sequence ID" value="SNV97454.1"/>
    <property type="molecule type" value="Genomic_DNA"/>
</dbReference>
<dbReference type="OrthoDB" id="7527071at2"/>
<evidence type="ECO:0000313" key="8">
    <source>
        <dbReference type="EMBL" id="SNV97454.1"/>
    </source>
</evidence>
<evidence type="ECO:0000256" key="2">
    <source>
        <dbReference type="ARBA" id="ARBA00004924"/>
    </source>
</evidence>
<keyword evidence="8" id="KW-0503">Monooxygenase</keyword>
<dbReference type="KEGG" id="sfj:SAMEA4384070_1584"/>
<dbReference type="PANTHER" id="PTHR42802:SF1">
    <property type="entry name" value="L-ORNITHINE N(5)-MONOOXYGENASE"/>
    <property type="match status" value="1"/>
</dbReference>
<dbReference type="RefSeq" id="WP_095096560.1">
    <property type="nucleotide sequence ID" value="NZ_CAMIQD010000002.1"/>
</dbReference>
<dbReference type="InterPro" id="IPR025700">
    <property type="entry name" value="Lys/Orn_oxygenase"/>
</dbReference>
<evidence type="ECO:0000256" key="5">
    <source>
        <dbReference type="ARBA" id="ARBA00022827"/>
    </source>
</evidence>
<dbReference type="AlphaFoldDB" id="A0A240BP13"/>
<comment type="pathway">
    <text evidence="2">Siderophore biosynthesis.</text>
</comment>
<evidence type="ECO:0000256" key="1">
    <source>
        <dbReference type="ARBA" id="ARBA00001974"/>
    </source>
</evidence>
<name>A0A240BP13_SERFI</name>
<keyword evidence="4" id="KW-0285">Flavoprotein</keyword>
<gene>
    <name evidence="8" type="primary">pvdA</name>
    <name evidence="8" type="ORF">SAMEA4384070_01584</name>
</gene>
<accession>A0A240BP13</accession>
<evidence type="ECO:0000256" key="3">
    <source>
        <dbReference type="ARBA" id="ARBA00007588"/>
    </source>
</evidence>
<evidence type="ECO:0000313" key="9">
    <source>
        <dbReference type="Proteomes" id="UP000215134"/>
    </source>
</evidence>
<dbReference type="GO" id="GO:0004497">
    <property type="term" value="F:monooxygenase activity"/>
    <property type="evidence" value="ECO:0007669"/>
    <property type="project" value="UniProtKB-KW"/>
</dbReference>
<protein>
    <submittedName>
        <fullName evidence="8">L-ornithine 5-monooxygenase</fullName>
        <ecNumber evidence="8">1.13.12.-</ecNumber>
    </submittedName>
</protein>
<evidence type="ECO:0000256" key="6">
    <source>
        <dbReference type="ARBA" id="ARBA00022857"/>
    </source>
</evidence>
<keyword evidence="7 8" id="KW-0560">Oxidoreductase</keyword>
<organism evidence="8 9">
    <name type="scientific">Serratia ficaria</name>
    <dbReference type="NCBI Taxonomy" id="61651"/>
    <lineage>
        <taxon>Bacteria</taxon>
        <taxon>Pseudomonadati</taxon>
        <taxon>Pseudomonadota</taxon>
        <taxon>Gammaproteobacteria</taxon>
        <taxon>Enterobacterales</taxon>
        <taxon>Yersiniaceae</taxon>
        <taxon>Serratia</taxon>
    </lineage>
</organism>
<dbReference type="SUPFAM" id="SSF51905">
    <property type="entry name" value="FAD/NAD(P)-binding domain"/>
    <property type="match status" value="1"/>
</dbReference>
<dbReference type="GeneID" id="75026750"/>
<evidence type="ECO:0000256" key="7">
    <source>
        <dbReference type="ARBA" id="ARBA00023002"/>
    </source>
</evidence>
<dbReference type="Proteomes" id="UP000215134">
    <property type="component" value="Chromosome 1"/>
</dbReference>
<sequence length="413" mass="46276">MQHTDLLMIGCGPSNLAVSVALEECAETHNITSSFILEKDSSVCWHRGMLFPEAQSQVSFLKDLVTQRDPTSRFSFLNFLHKTKRLDSFVNLQTFNPYRKEISDYLQWVADSLEKTQVVYNKVTAVRPELTPEGKITGWQILVENGDSYRANRLIFGAGRDLNVPAVFEHVSPDNVIHSTNFLTALEHMNSSRVKSIAVIGGAQSSAEMYQSCIEHFPTANITMIMRSIGLVNYEGSQFTNTLFQNDYINTYFNCDNATREKTLAAMHTTNYSGVAPSTLSGLYRFHYLQDLRGENRAAMLTQCDLLQAVDNDGGVLITWKDNKTGHTHSARFDVVLLGTGYKNKTPTLFESLSNQLDIEQIRVDRNYRAVLPYAPGVSLHLQGVNENTHGIADSLLSVLAFRSKEILDDITA</sequence>
<evidence type="ECO:0000256" key="4">
    <source>
        <dbReference type="ARBA" id="ARBA00022630"/>
    </source>
</evidence>
<keyword evidence="6" id="KW-0521">NADP</keyword>
<dbReference type="PANTHER" id="PTHR42802">
    <property type="entry name" value="MONOOXYGENASE"/>
    <property type="match status" value="1"/>
</dbReference>